<feature type="chain" id="PRO_5023052870" evidence="1">
    <location>
        <begin position="25"/>
        <end position="304"/>
    </location>
</feature>
<feature type="signal peptide" evidence="1">
    <location>
        <begin position="1"/>
        <end position="24"/>
    </location>
</feature>
<keyword evidence="1" id="KW-0732">Signal</keyword>
<reference evidence="2 3" key="1">
    <citation type="submission" date="2019-05" db="EMBL/GenBank/DDBJ databases">
        <title>Emergence of the Ug99 lineage of the wheat stem rust pathogen through somatic hybridization.</title>
        <authorList>
            <person name="Li F."/>
            <person name="Upadhyaya N.M."/>
            <person name="Sperschneider J."/>
            <person name="Matny O."/>
            <person name="Nguyen-Phuc H."/>
            <person name="Mago R."/>
            <person name="Raley C."/>
            <person name="Miller M.E."/>
            <person name="Silverstein K.A.T."/>
            <person name="Henningsen E."/>
            <person name="Hirsch C.D."/>
            <person name="Visser B."/>
            <person name="Pretorius Z.A."/>
            <person name="Steffenson B.J."/>
            <person name="Schwessinger B."/>
            <person name="Dodds P.N."/>
            <person name="Figueroa M."/>
        </authorList>
    </citation>
    <scope>NUCLEOTIDE SEQUENCE [LARGE SCALE GENOMIC DNA]</scope>
    <source>
        <strain evidence="2 3">Ug99</strain>
    </source>
</reference>
<dbReference type="EMBL" id="VDEP01000246">
    <property type="protein sequence ID" value="KAA1118646.1"/>
    <property type="molecule type" value="Genomic_DNA"/>
</dbReference>
<proteinExistence type="predicted"/>
<organism evidence="2 3">
    <name type="scientific">Puccinia graminis f. sp. tritici</name>
    <dbReference type="NCBI Taxonomy" id="56615"/>
    <lineage>
        <taxon>Eukaryota</taxon>
        <taxon>Fungi</taxon>
        <taxon>Dikarya</taxon>
        <taxon>Basidiomycota</taxon>
        <taxon>Pucciniomycotina</taxon>
        <taxon>Pucciniomycetes</taxon>
        <taxon>Pucciniales</taxon>
        <taxon>Pucciniaceae</taxon>
        <taxon>Puccinia</taxon>
    </lineage>
</organism>
<evidence type="ECO:0000256" key="1">
    <source>
        <dbReference type="SAM" id="SignalP"/>
    </source>
</evidence>
<protein>
    <submittedName>
        <fullName evidence="2">Uncharacterized protein</fullName>
    </submittedName>
</protein>
<evidence type="ECO:0000313" key="3">
    <source>
        <dbReference type="Proteomes" id="UP000325313"/>
    </source>
</evidence>
<dbReference type="AlphaFoldDB" id="A0A5B0QZC0"/>
<evidence type="ECO:0000313" key="2">
    <source>
        <dbReference type="EMBL" id="KAA1118646.1"/>
    </source>
</evidence>
<gene>
    <name evidence="2" type="ORF">PGTUg99_011471</name>
</gene>
<dbReference type="Proteomes" id="UP000325313">
    <property type="component" value="Unassembled WGS sequence"/>
</dbReference>
<name>A0A5B0QZC0_PUCGR</name>
<sequence>MKMRLYSLFGFCSLLVRSLSGSLGGRVTSKVGNDLEEVRNQAPASCSSPESFPGETEMLAQQKSTNFLTDLRHGYGTLPELERGLTRTYSVSEVSDFAEIQRHGAVSTTLKLFEIRLLYLRKATFKQRNEIDAILRASELPRLFQETMAKIDYICEHVVRHRDLNEAQYELRELAHISQQFRRIFGLKFMKPSYDEEELMIKTLRDELATGSVKLSTSRQSINQRLDKVRAWQGKNIIDVQYKRYFWNTPHRRHRYRPHHHSDYQYDYTYLNPLQPPPPYFSLLACCLEGTFHIIHEIIRQGGG</sequence>
<accession>A0A5B0QZC0</accession>
<comment type="caution">
    <text evidence="2">The sequence shown here is derived from an EMBL/GenBank/DDBJ whole genome shotgun (WGS) entry which is preliminary data.</text>
</comment>